<dbReference type="GO" id="GO:0000049">
    <property type="term" value="F:tRNA binding"/>
    <property type="evidence" value="ECO:0007669"/>
    <property type="project" value="UniProtKB-UniRule"/>
</dbReference>
<dbReference type="Pfam" id="PF03147">
    <property type="entry name" value="FDX-ACB"/>
    <property type="match status" value="1"/>
</dbReference>
<dbReference type="EC" id="6.1.1.20" evidence="15"/>
<dbReference type="EMBL" id="AGXA01000025">
    <property type="protein sequence ID" value="EKU93126.1"/>
    <property type="molecule type" value="Genomic_DNA"/>
</dbReference>
<dbReference type="Gene3D" id="3.30.930.10">
    <property type="entry name" value="Bira Bifunctional Protein, Domain 2"/>
    <property type="match status" value="1"/>
</dbReference>
<dbReference type="HAMAP" id="MF_00283">
    <property type="entry name" value="Phe_tRNA_synth_beta1"/>
    <property type="match status" value="1"/>
</dbReference>
<keyword evidence="13 15" id="KW-0030">Aminoacyl-tRNA synthetase</keyword>
<keyword evidence="4 15" id="KW-0963">Cytoplasm</keyword>
<dbReference type="PROSITE" id="PS51447">
    <property type="entry name" value="FDX_ACB"/>
    <property type="match status" value="1"/>
</dbReference>
<dbReference type="SUPFAM" id="SSF46955">
    <property type="entry name" value="Putative DNA-binding domain"/>
    <property type="match status" value="1"/>
</dbReference>
<keyword evidence="9 15" id="KW-0067">ATP-binding</keyword>
<dbReference type="CDD" id="cd02796">
    <property type="entry name" value="tRNA_bind_bactPheRS"/>
    <property type="match status" value="1"/>
</dbReference>
<feature type="domain" description="FDX-ACB" evidence="18">
    <location>
        <begin position="709"/>
        <end position="802"/>
    </location>
</feature>
<dbReference type="InterPro" id="IPR004532">
    <property type="entry name" value="Phe-tRNA-ligase_IIc_bsu_bact"/>
</dbReference>
<dbReference type="FunFam" id="3.30.930.10:FF:000022">
    <property type="entry name" value="Phenylalanine--tRNA ligase beta subunit"/>
    <property type="match status" value="1"/>
</dbReference>
<evidence type="ECO:0000256" key="9">
    <source>
        <dbReference type="ARBA" id="ARBA00022840"/>
    </source>
</evidence>
<dbReference type="InterPro" id="IPR012340">
    <property type="entry name" value="NA-bd_OB-fold"/>
</dbReference>
<evidence type="ECO:0000256" key="6">
    <source>
        <dbReference type="ARBA" id="ARBA00022598"/>
    </source>
</evidence>
<dbReference type="PROSITE" id="PS50886">
    <property type="entry name" value="TRBD"/>
    <property type="match status" value="1"/>
</dbReference>
<evidence type="ECO:0000256" key="8">
    <source>
        <dbReference type="ARBA" id="ARBA00022741"/>
    </source>
</evidence>
<dbReference type="GO" id="GO:0000287">
    <property type="term" value="F:magnesium ion binding"/>
    <property type="evidence" value="ECO:0007669"/>
    <property type="project" value="UniProtKB-UniRule"/>
</dbReference>
<keyword evidence="10 15" id="KW-0460">Magnesium</keyword>
<dbReference type="FunFam" id="3.30.70.380:FF:000001">
    <property type="entry name" value="Phenylalanine--tRNA ligase beta subunit"/>
    <property type="match status" value="1"/>
</dbReference>
<evidence type="ECO:0000256" key="13">
    <source>
        <dbReference type="ARBA" id="ARBA00023146"/>
    </source>
</evidence>
<comment type="cofactor">
    <cofactor evidence="15">
        <name>Mg(2+)</name>
        <dbReference type="ChEBI" id="CHEBI:18420"/>
    </cofactor>
    <text evidence="15">Binds 2 magnesium ions per tetramer.</text>
</comment>
<keyword evidence="5 16" id="KW-0820">tRNA-binding</keyword>
<organism evidence="20 21">
    <name type="scientific">Alloiococcus otitis ATCC 51267</name>
    <dbReference type="NCBI Taxonomy" id="883081"/>
    <lineage>
        <taxon>Bacteria</taxon>
        <taxon>Bacillati</taxon>
        <taxon>Bacillota</taxon>
        <taxon>Bacilli</taxon>
        <taxon>Lactobacillales</taxon>
        <taxon>Carnobacteriaceae</taxon>
        <taxon>Alloiococcus</taxon>
    </lineage>
</organism>
<dbReference type="SMART" id="SM00874">
    <property type="entry name" value="B5"/>
    <property type="match status" value="1"/>
</dbReference>
<evidence type="ECO:0000256" key="2">
    <source>
        <dbReference type="ARBA" id="ARBA00008653"/>
    </source>
</evidence>
<feature type="binding site" evidence="15">
    <location>
        <position position="469"/>
    </location>
    <ligand>
        <name>Mg(2+)</name>
        <dbReference type="ChEBI" id="CHEBI:18420"/>
        <note>shared with alpha subunit</note>
    </ligand>
</feature>
<dbReference type="InterPro" id="IPR002547">
    <property type="entry name" value="tRNA-bd_dom"/>
</dbReference>
<feature type="domain" description="TRNA-binding" evidence="17">
    <location>
        <begin position="39"/>
        <end position="154"/>
    </location>
</feature>
<evidence type="ECO:0000256" key="11">
    <source>
        <dbReference type="ARBA" id="ARBA00022884"/>
    </source>
</evidence>
<dbReference type="GO" id="GO:0009328">
    <property type="term" value="C:phenylalanine-tRNA ligase complex"/>
    <property type="evidence" value="ECO:0007669"/>
    <property type="project" value="TreeGrafter"/>
</dbReference>
<dbReference type="FunFam" id="3.50.40.10:FF:000001">
    <property type="entry name" value="Phenylalanine--tRNA ligase beta subunit"/>
    <property type="match status" value="1"/>
</dbReference>
<comment type="subunit">
    <text evidence="3 15">Tetramer of two alpha and two beta subunits.</text>
</comment>
<dbReference type="FunFam" id="2.40.50.140:FF:000045">
    <property type="entry name" value="Phenylalanine--tRNA ligase beta subunit"/>
    <property type="match status" value="1"/>
</dbReference>
<dbReference type="SUPFAM" id="SSF50249">
    <property type="entry name" value="Nucleic acid-binding proteins"/>
    <property type="match status" value="1"/>
</dbReference>
<evidence type="ECO:0000313" key="20">
    <source>
        <dbReference type="EMBL" id="EKU93126.1"/>
    </source>
</evidence>
<dbReference type="SMART" id="SM00896">
    <property type="entry name" value="FDX-ACB"/>
    <property type="match status" value="1"/>
</dbReference>
<comment type="caution">
    <text evidence="20">The sequence shown here is derived from an EMBL/GenBank/DDBJ whole genome shotgun (WGS) entry which is preliminary data.</text>
</comment>
<dbReference type="NCBIfam" id="NF045760">
    <property type="entry name" value="YtpR"/>
    <property type="match status" value="1"/>
</dbReference>
<proteinExistence type="inferred from homology"/>
<reference evidence="20 21" key="1">
    <citation type="submission" date="2012-09" db="EMBL/GenBank/DDBJ databases">
        <title>The Genome Sequence of Alloiococcus otitis ATCC 51267.</title>
        <authorList>
            <consortium name="The Broad Institute Genome Sequencing Platform"/>
            <person name="Earl A."/>
            <person name="Ward D."/>
            <person name="Feldgarden M."/>
            <person name="Gevers D."/>
            <person name="Huys G."/>
            <person name="Walker B."/>
            <person name="Young S.K."/>
            <person name="Zeng Q."/>
            <person name="Gargeya S."/>
            <person name="Fitzgerald M."/>
            <person name="Haas B."/>
            <person name="Abouelleil A."/>
            <person name="Alvarado L."/>
            <person name="Arachchi H.M."/>
            <person name="Berlin A.M."/>
            <person name="Chapman S.B."/>
            <person name="Goldberg J."/>
            <person name="Griggs A."/>
            <person name="Gujja S."/>
            <person name="Hansen M."/>
            <person name="Howarth C."/>
            <person name="Imamovic A."/>
            <person name="Larimer J."/>
            <person name="McCowen C."/>
            <person name="Montmayeur A."/>
            <person name="Murphy C."/>
            <person name="Neiman D."/>
            <person name="Pearson M."/>
            <person name="Priest M."/>
            <person name="Roberts A."/>
            <person name="Saif S."/>
            <person name="Shea T."/>
            <person name="Sisk P."/>
            <person name="Sykes S."/>
            <person name="Wortman J."/>
            <person name="Nusbaum C."/>
            <person name="Birren B."/>
        </authorList>
    </citation>
    <scope>NUCLEOTIDE SEQUENCE [LARGE SCALE GENOMIC DNA]</scope>
    <source>
        <strain evidence="20 21">ATCC 51267</strain>
    </source>
</reference>
<evidence type="ECO:0000259" key="19">
    <source>
        <dbReference type="PROSITE" id="PS51483"/>
    </source>
</evidence>
<dbReference type="Gene3D" id="3.30.70.380">
    <property type="entry name" value="Ferrodoxin-fold anticodon-binding domain"/>
    <property type="match status" value="1"/>
</dbReference>
<feature type="binding site" evidence="15">
    <location>
        <position position="465"/>
    </location>
    <ligand>
        <name>Mg(2+)</name>
        <dbReference type="ChEBI" id="CHEBI:18420"/>
        <note>shared with alpha subunit</note>
    </ligand>
</feature>
<dbReference type="Gene3D" id="3.30.56.10">
    <property type="match status" value="2"/>
</dbReference>
<dbReference type="Pfam" id="PF03484">
    <property type="entry name" value="B5"/>
    <property type="match status" value="1"/>
</dbReference>
<dbReference type="RefSeq" id="WP_003778747.1">
    <property type="nucleotide sequence ID" value="NZ_JH992961.1"/>
</dbReference>
<protein>
    <recommendedName>
        <fullName evidence="15">Phenylalanine--tRNA ligase beta subunit</fullName>
        <ecNumber evidence="15">6.1.1.20</ecNumber>
    </recommendedName>
    <alternativeName>
        <fullName evidence="15">Phenylalanyl-tRNA synthetase beta subunit</fullName>
        <shortName evidence="15">PheRS</shortName>
    </alternativeName>
</protein>
<keyword evidence="6 15" id="KW-0436">Ligase</keyword>
<dbReference type="Pfam" id="PF17759">
    <property type="entry name" value="tRNA_synthFbeta"/>
    <property type="match status" value="1"/>
</dbReference>
<keyword evidence="7 15" id="KW-0479">Metal-binding</keyword>
<evidence type="ECO:0000259" key="17">
    <source>
        <dbReference type="PROSITE" id="PS50886"/>
    </source>
</evidence>
<dbReference type="GO" id="GO:0016740">
    <property type="term" value="F:transferase activity"/>
    <property type="evidence" value="ECO:0007669"/>
    <property type="project" value="UniProtKB-ARBA"/>
</dbReference>
<dbReference type="GO" id="GO:0140096">
    <property type="term" value="F:catalytic activity, acting on a protein"/>
    <property type="evidence" value="ECO:0007669"/>
    <property type="project" value="UniProtKB-ARBA"/>
</dbReference>
<dbReference type="PATRIC" id="fig|883081.3.peg.1381"/>
<dbReference type="Gene3D" id="3.50.40.10">
    <property type="entry name" value="Phenylalanyl-trna Synthetase, Chain B, domain 3"/>
    <property type="match status" value="1"/>
</dbReference>
<dbReference type="GO" id="GO:0004826">
    <property type="term" value="F:phenylalanine-tRNA ligase activity"/>
    <property type="evidence" value="ECO:0007669"/>
    <property type="project" value="UniProtKB-UniRule"/>
</dbReference>
<evidence type="ECO:0000259" key="18">
    <source>
        <dbReference type="PROSITE" id="PS51447"/>
    </source>
</evidence>
<evidence type="ECO:0000256" key="15">
    <source>
        <dbReference type="HAMAP-Rule" id="MF_00283"/>
    </source>
</evidence>
<dbReference type="Pfam" id="PF01588">
    <property type="entry name" value="tRNA_bind"/>
    <property type="match status" value="1"/>
</dbReference>
<dbReference type="InterPro" id="IPR005121">
    <property type="entry name" value="Fdx_antiC-bd"/>
</dbReference>
<accession>K9EB87</accession>
<dbReference type="STRING" id="883081.HMPREF9698_01203"/>
<dbReference type="InterPro" id="IPR045864">
    <property type="entry name" value="aa-tRNA-synth_II/BPL/LPL"/>
</dbReference>
<evidence type="ECO:0000256" key="10">
    <source>
        <dbReference type="ARBA" id="ARBA00022842"/>
    </source>
</evidence>
<keyword evidence="8 15" id="KW-0547">Nucleotide-binding</keyword>
<dbReference type="SUPFAM" id="SSF56037">
    <property type="entry name" value="PheT/TilS domain"/>
    <property type="match status" value="1"/>
</dbReference>
<dbReference type="InterPro" id="IPR020825">
    <property type="entry name" value="Phe-tRNA_synthase-like_B3/B4"/>
</dbReference>
<dbReference type="AlphaFoldDB" id="K9EB87"/>
<dbReference type="InterPro" id="IPR041616">
    <property type="entry name" value="PheRS_beta_core"/>
</dbReference>
<dbReference type="SUPFAM" id="SSF55681">
    <property type="entry name" value="Class II aaRS and biotin synthetases"/>
    <property type="match status" value="1"/>
</dbReference>
<dbReference type="eggNOG" id="COG0072">
    <property type="taxonomic scope" value="Bacteria"/>
</dbReference>
<dbReference type="InterPro" id="IPR036690">
    <property type="entry name" value="Fdx_antiC-bd_sf"/>
</dbReference>
<evidence type="ECO:0000256" key="3">
    <source>
        <dbReference type="ARBA" id="ARBA00011209"/>
    </source>
</evidence>
<dbReference type="Proteomes" id="UP000009875">
    <property type="component" value="Unassembled WGS sequence"/>
</dbReference>
<dbReference type="NCBIfam" id="TIGR00472">
    <property type="entry name" value="pheT_bact"/>
    <property type="match status" value="1"/>
</dbReference>
<dbReference type="SMART" id="SM00873">
    <property type="entry name" value="B3_4"/>
    <property type="match status" value="1"/>
</dbReference>
<comment type="catalytic activity">
    <reaction evidence="14 15">
        <text>tRNA(Phe) + L-phenylalanine + ATP = L-phenylalanyl-tRNA(Phe) + AMP + diphosphate + H(+)</text>
        <dbReference type="Rhea" id="RHEA:19413"/>
        <dbReference type="Rhea" id="RHEA-COMP:9668"/>
        <dbReference type="Rhea" id="RHEA-COMP:9699"/>
        <dbReference type="ChEBI" id="CHEBI:15378"/>
        <dbReference type="ChEBI" id="CHEBI:30616"/>
        <dbReference type="ChEBI" id="CHEBI:33019"/>
        <dbReference type="ChEBI" id="CHEBI:58095"/>
        <dbReference type="ChEBI" id="CHEBI:78442"/>
        <dbReference type="ChEBI" id="CHEBI:78531"/>
        <dbReference type="ChEBI" id="CHEBI:456215"/>
        <dbReference type="EC" id="6.1.1.20"/>
    </reaction>
</comment>
<evidence type="ECO:0000256" key="12">
    <source>
        <dbReference type="ARBA" id="ARBA00022917"/>
    </source>
</evidence>
<dbReference type="PANTHER" id="PTHR10947">
    <property type="entry name" value="PHENYLALANYL-TRNA SYNTHETASE BETA CHAIN AND LEUCINE-RICH REPEAT-CONTAINING PROTEIN 47"/>
    <property type="match status" value="1"/>
</dbReference>
<evidence type="ECO:0000256" key="14">
    <source>
        <dbReference type="ARBA" id="ARBA00049255"/>
    </source>
</evidence>
<comment type="similarity">
    <text evidence="2 15">Belongs to the phenylalanyl-tRNA synthetase beta subunit family. Type 1 subfamily.</text>
</comment>
<dbReference type="InterPro" id="IPR009061">
    <property type="entry name" value="DNA-bd_dom_put_sf"/>
</dbReference>
<gene>
    <name evidence="15" type="primary">pheT</name>
    <name evidence="20" type="ORF">HMPREF9698_01203</name>
</gene>
<evidence type="ECO:0000256" key="4">
    <source>
        <dbReference type="ARBA" id="ARBA00022490"/>
    </source>
</evidence>
<evidence type="ECO:0000256" key="16">
    <source>
        <dbReference type="PROSITE-ProRule" id="PRU00209"/>
    </source>
</evidence>
<feature type="binding site" evidence="15">
    <location>
        <position position="468"/>
    </location>
    <ligand>
        <name>Mg(2+)</name>
        <dbReference type="ChEBI" id="CHEBI:18420"/>
        <note>shared with alpha subunit</note>
    </ligand>
</feature>
<evidence type="ECO:0000256" key="7">
    <source>
        <dbReference type="ARBA" id="ARBA00022723"/>
    </source>
</evidence>
<keyword evidence="21" id="KW-1185">Reference proteome</keyword>
<dbReference type="InterPro" id="IPR005146">
    <property type="entry name" value="B3/B4_tRNA-bd"/>
</dbReference>
<dbReference type="InterPro" id="IPR033714">
    <property type="entry name" value="tRNA_bind_bactPheRS"/>
</dbReference>
<dbReference type="SUPFAM" id="SSF54991">
    <property type="entry name" value="Anticodon-binding domain of PheRS"/>
    <property type="match status" value="1"/>
</dbReference>
<dbReference type="InterPro" id="IPR045060">
    <property type="entry name" value="Phe-tRNA-ligase_IIc_bsu"/>
</dbReference>
<comment type="subcellular location">
    <subcellularLocation>
        <location evidence="1 15">Cytoplasm</location>
    </subcellularLocation>
</comment>
<keyword evidence="11 16" id="KW-0694">RNA-binding</keyword>
<dbReference type="PANTHER" id="PTHR10947:SF0">
    <property type="entry name" value="PHENYLALANINE--TRNA LIGASE BETA SUBUNIT"/>
    <property type="match status" value="1"/>
</dbReference>
<evidence type="ECO:0000256" key="5">
    <source>
        <dbReference type="ARBA" id="ARBA00022555"/>
    </source>
</evidence>
<dbReference type="Pfam" id="PF03483">
    <property type="entry name" value="B3_4"/>
    <property type="match status" value="1"/>
</dbReference>
<dbReference type="PROSITE" id="PS51483">
    <property type="entry name" value="B5"/>
    <property type="match status" value="1"/>
</dbReference>
<dbReference type="Gene3D" id="2.40.50.140">
    <property type="entry name" value="Nucleic acid-binding proteins"/>
    <property type="match status" value="1"/>
</dbReference>
<dbReference type="CDD" id="cd00769">
    <property type="entry name" value="PheRS_beta_core"/>
    <property type="match status" value="1"/>
</dbReference>
<dbReference type="OrthoDB" id="9805455at2"/>
<evidence type="ECO:0000256" key="1">
    <source>
        <dbReference type="ARBA" id="ARBA00004496"/>
    </source>
</evidence>
<dbReference type="GO" id="GO:0005524">
    <property type="term" value="F:ATP binding"/>
    <property type="evidence" value="ECO:0007669"/>
    <property type="project" value="UniProtKB-UniRule"/>
</dbReference>
<sequence length="802" mass="88387">MKVSYNWLGQYVDLIDISPEELAKQITLTGIEVEGVDQADPIPKLLVGHVKDCQPIEGSDHLKLTQVDVGQADPVQIVCGAPNIKADLKVIVALPGAVLPGDFQIKTTALLGQESAGMICSLEELGFSESVVPKFAEDGIYILPDSAQVGDPAGPYIGLDDAVIDLDVTPNRADALSMRGVAYEVAATLDQPVHFDPVQVQEDENTAQLSVGVESTDDTPFYASRIVEDVKVGDSPLWLQKRLMAAGIRPIDSIVDITNYIMLEYGQPMHAFDYDAVGSNELYVRRAKEDEVLRTLDGKDRDLGPDNLVVTNGSQAIALAGVMGGENTHVTNDTKRIAIEAAIFDPVIVRKTAQKLNLRSESSSRFEKGINEATVIEALDKAAALMRDIGGGKIVSGVVKDRDLTPQDTHVSADLAYINRLSGVDFSQDQVGQILNRLGFSYQVEEGQFDVAIPPRRRDVSIAADLVEEITRIYGYNKVPSTLPKTETIPGQLTPGQRMKRYLKDFMENIGFSQAISYALTKPEKAPRFVFGDLADKQVVSIAHPMSNDRQSLRQSLLSGLLDVAQYNKARQVNSVKLFELGSVFGKDQEEYLEEGRFAGLLTGQVTEASWSQKANQVDFFTAKGIIEQLCQLIGFADPVSYQANKDRDNMHPGRTADIYIGQDLVGYLGQVHPLLAKEYDLKEVYVFELDLDKLVALDKKEAVYDLVPKYPGTSRDIALLVDESISHQTIVDLIRSNSSDLLKRIHLFDLYKGDNIQEGKQSLAYSLFYQDPAATLKDEKVDQEFDKVKQVLTEELKAEIR</sequence>
<evidence type="ECO:0000313" key="21">
    <source>
        <dbReference type="Proteomes" id="UP000009875"/>
    </source>
</evidence>
<dbReference type="HOGENOM" id="CLU_016891_0_0_9"/>
<feature type="binding site" evidence="15">
    <location>
        <position position="459"/>
    </location>
    <ligand>
        <name>Mg(2+)</name>
        <dbReference type="ChEBI" id="CHEBI:18420"/>
        <note>shared with alpha subunit</note>
    </ligand>
</feature>
<feature type="domain" description="B5" evidence="19">
    <location>
        <begin position="406"/>
        <end position="481"/>
    </location>
</feature>
<dbReference type="GO" id="GO:0006432">
    <property type="term" value="P:phenylalanyl-tRNA aminoacylation"/>
    <property type="evidence" value="ECO:0007669"/>
    <property type="project" value="UniProtKB-UniRule"/>
</dbReference>
<dbReference type="InterPro" id="IPR005147">
    <property type="entry name" value="tRNA_synthase_B5-dom"/>
</dbReference>
<keyword evidence="12 15" id="KW-0648">Protein biosynthesis</keyword>
<name>K9EB87_9LACT</name>